<evidence type="ECO:0000256" key="16">
    <source>
        <dbReference type="ARBA" id="ARBA00023209"/>
    </source>
</evidence>
<evidence type="ECO:0000256" key="7">
    <source>
        <dbReference type="ARBA" id="ARBA00019373"/>
    </source>
</evidence>
<evidence type="ECO:0000256" key="6">
    <source>
        <dbReference type="ARBA" id="ARBA00012487"/>
    </source>
</evidence>
<evidence type="ECO:0000256" key="8">
    <source>
        <dbReference type="ARBA" id="ARBA00022475"/>
    </source>
</evidence>
<comment type="catalytic activity">
    <reaction evidence="1 18">
        <text>a 1,2-diacyl-sn-glycero-3-phosphate + CTP + H(+) = a CDP-1,2-diacyl-sn-glycerol + diphosphate</text>
        <dbReference type="Rhea" id="RHEA:16229"/>
        <dbReference type="ChEBI" id="CHEBI:15378"/>
        <dbReference type="ChEBI" id="CHEBI:33019"/>
        <dbReference type="ChEBI" id="CHEBI:37563"/>
        <dbReference type="ChEBI" id="CHEBI:58332"/>
        <dbReference type="ChEBI" id="CHEBI:58608"/>
        <dbReference type="EC" id="2.7.7.41"/>
    </reaction>
</comment>
<feature type="transmembrane region" description="Helical" evidence="19">
    <location>
        <begin position="179"/>
        <end position="212"/>
    </location>
</feature>
<keyword evidence="13 19" id="KW-1133">Transmembrane helix</keyword>
<dbReference type="Pfam" id="PF01148">
    <property type="entry name" value="CTP_transf_1"/>
    <property type="match status" value="1"/>
</dbReference>
<dbReference type="STRING" id="696762.PFRI_09550"/>
<comment type="pathway">
    <text evidence="4">Lipid metabolism.</text>
</comment>
<evidence type="ECO:0000256" key="5">
    <source>
        <dbReference type="ARBA" id="ARBA00010185"/>
    </source>
</evidence>
<evidence type="ECO:0000256" key="9">
    <source>
        <dbReference type="ARBA" id="ARBA00022516"/>
    </source>
</evidence>
<feature type="transmembrane region" description="Helical" evidence="19">
    <location>
        <begin position="249"/>
        <end position="266"/>
    </location>
</feature>
<sequence>MNEVSSKWGDLAPRLFSAIGMLVVGIVAVWAGGVWIHLLVSLSCGLMVWELVRMLSGASSQRAIWLAVISGFALFAASYAPYATLILPLLLAPSFVGFSLLSAGSRPFTGRRIFMSYTAMILVAGFSLIALRDDFGIIWMAWLLIVVIVTDVAGYFAGRILGGPKFWPAVSPKKTWSGTIAGWFGAALFGAVFVGLYGGGITVVVVSVAVAFASQLGDIAESAIKRHVGVKDSSNLIPGHGGLLDRFDGMLGAALLLIIVELFLDFPPSVAG</sequence>
<evidence type="ECO:0000256" key="19">
    <source>
        <dbReference type="SAM" id="Phobius"/>
    </source>
</evidence>
<evidence type="ECO:0000256" key="10">
    <source>
        <dbReference type="ARBA" id="ARBA00022679"/>
    </source>
</evidence>
<comment type="pathway">
    <text evidence="3 18">Phospholipid metabolism; CDP-diacylglycerol biosynthesis; CDP-diacylglycerol from sn-glycerol 3-phosphate: step 3/3.</text>
</comment>
<feature type="transmembrane region" description="Helical" evidence="19">
    <location>
        <begin position="113"/>
        <end position="131"/>
    </location>
</feature>
<evidence type="ECO:0000256" key="3">
    <source>
        <dbReference type="ARBA" id="ARBA00005119"/>
    </source>
</evidence>
<feature type="transmembrane region" description="Helical" evidence="19">
    <location>
        <begin position="15"/>
        <end position="42"/>
    </location>
</feature>
<dbReference type="GO" id="GO:0016024">
    <property type="term" value="P:CDP-diacylglycerol biosynthetic process"/>
    <property type="evidence" value="ECO:0007669"/>
    <property type="project" value="UniProtKB-UniPathway"/>
</dbReference>
<keyword evidence="14" id="KW-0443">Lipid metabolism</keyword>
<evidence type="ECO:0000256" key="17">
    <source>
        <dbReference type="ARBA" id="ARBA00023264"/>
    </source>
</evidence>
<evidence type="ECO:0000256" key="2">
    <source>
        <dbReference type="ARBA" id="ARBA00004651"/>
    </source>
</evidence>
<dbReference type="PROSITE" id="PS01315">
    <property type="entry name" value="CDS"/>
    <property type="match status" value="1"/>
</dbReference>
<keyword evidence="12 18" id="KW-0548">Nucleotidyltransferase</keyword>
<evidence type="ECO:0000256" key="1">
    <source>
        <dbReference type="ARBA" id="ARBA00001698"/>
    </source>
</evidence>
<keyword evidence="9" id="KW-0444">Lipid biosynthesis</keyword>
<dbReference type="InterPro" id="IPR000374">
    <property type="entry name" value="PC_trans"/>
</dbReference>
<keyword evidence="15 19" id="KW-0472">Membrane</keyword>
<keyword evidence="21" id="KW-1185">Reference proteome</keyword>
<feature type="transmembrane region" description="Helical" evidence="19">
    <location>
        <begin position="137"/>
        <end position="158"/>
    </location>
</feature>
<comment type="caution">
    <text evidence="20">The sequence shown here is derived from an EMBL/GenBank/DDBJ whole genome shotgun (WGS) entry which is preliminary data.</text>
</comment>
<dbReference type="PANTHER" id="PTHR46382">
    <property type="entry name" value="PHOSPHATIDATE CYTIDYLYLTRANSFERASE"/>
    <property type="match status" value="1"/>
</dbReference>
<gene>
    <name evidence="20" type="primary">cdsA</name>
    <name evidence="20" type="ORF">PFRI_09550</name>
</gene>
<dbReference type="UniPathway" id="UPA00557">
    <property type="reaction ID" value="UER00614"/>
</dbReference>
<evidence type="ECO:0000256" key="15">
    <source>
        <dbReference type="ARBA" id="ARBA00023136"/>
    </source>
</evidence>
<dbReference type="OrthoDB" id="9799199at2"/>
<name>A0A1L9NZS5_9RHOB</name>
<dbReference type="GO" id="GO:0004605">
    <property type="term" value="F:phosphatidate cytidylyltransferase activity"/>
    <property type="evidence" value="ECO:0007669"/>
    <property type="project" value="UniProtKB-EC"/>
</dbReference>
<organism evidence="20 21">
    <name type="scientific">Planktotalea frisia</name>
    <dbReference type="NCBI Taxonomy" id="696762"/>
    <lineage>
        <taxon>Bacteria</taxon>
        <taxon>Pseudomonadati</taxon>
        <taxon>Pseudomonadota</taxon>
        <taxon>Alphaproteobacteria</taxon>
        <taxon>Rhodobacterales</taxon>
        <taxon>Paracoccaceae</taxon>
        <taxon>Planktotalea</taxon>
    </lineage>
</organism>
<keyword evidence="11 18" id="KW-0812">Transmembrane</keyword>
<keyword evidence="10 18" id="KW-0808">Transferase</keyword>
<dbReference type="AlphaFoldDB" id="A0A1L9NZS5"/>
<evidence type="ECO:0000313" key="21">
    <source>
        <dbReference type="Proteomes" id="UP000184514"/>
    </source>
</evidence>
<comment type="similarity">
    <text evidence="5 18">Belongs to the CDS family.</text>
</comment>
<dbReference type="Proteomes" id="UP000184514">
    <property type="component" value="Unassembled WGS sequence"/>
</dbReference>
<evidence type="ECO:0000256" key="18">
    <source>
        <dbReference type="RuleBase" id="RU003938"/>
    </source>
</evidence>
<dbReference type="GO" id="GO:0005886">
    <property type="term" value="C:plasma membrane"/>
    <property type="evidence" value="ECO:0007669"/>
    <property type="project" value="UniProtKB-SubCell"/>
</dbReference>
<keyword evidence="16" id="KW-0594">Phospholipid biosynthesis</keyword>
<evidence type="ECO:0000256" key="12">
    <source>
        <dbReference type="ARBA" id="ARBA00022695"/>
    </source>
</evidence>
<reference evidence="20 21" key="1">
    <citation type="submission" date="2016-10" db="EMBL/GenBank/DDBJ databases">
        <title>Genome sequence of Planktotalea frisia SH6-1.</title>
        <authorList>
            <person name="Poehlein A."/>
            <person name="Bakenhus I."/>
            <person name="Voget S."/>
            <person name="Brinkhoff T."/>
            <person name="Simon M."/>
        </authorList>
    </citation>
    <scope>NUCLEOTIDE SEQUENCE [LARGE SCALE GENOMIC DNA]</scope>
    <source>
        <strain evidence="20 21">SH6-1</strain>
    </source>
</reference>
<dbReference type="EMBL" id="MLCB01000085">
    <property type="protein sequence ID" value="OJI94777.1"/>
    <property type="molecule type" value="Genomic_DNA"/>
</dbReference>
<dbReference type="RefSeq" id="WP_072629605.1">
    <property type="nucleotide sequence ID" value="NZ_MLCB01000085.1"/>
</dbReference>
<evidence type="ECO:0000256" key="13">
    <source>
        <dbReference type="ARBA" id="ARBA00022989"/>
    </source>
</evidence>
<evidence type="ECO:0000256" key="11">
    <source>
        <dbReference type="ARBA" id="ARBA00022692"/>
    </source>
</evidence>
<comment type="subcellular location">
    <subcellularLocation>
        <location evidence="2">Cell membrane</location>
        <topology evidence="2">Multi-pass membrane protein</topology>
    </subcellularLocation>
</comment>
<evidence type="ECO:0000256" key="14">
    <source>
        <dbReference type="ARBA" id="ARBA00023098"/>
    </source>
</evidence>
<dbReference type="PANTHER" id="PTHR46382:SF1">
    <property type="entry name" value="PHOSPHATIDATE CYTIDYLYLTRANSFERASE"/>
    <property type="match status" value="1"/>
</dbReference>
<protein>
    <recommendedName>
        <fullName evidence="7 18">Phosphatidate cytidylyltransferase</fullName>
        <ecNumber evidence="6 18">2.7.7.41</ecNumber>
    </recommendedName>
</protein>
<feature type="transmembrane region" description="Helical" evidence="19">
    <location>
        <begin position="85"/>
        <end position="101"/>
    </location>
</feature>
<feature type="transmembrane region" description="Helical" evidence="19">
    <location>
        <begin position="63"/>
        <end position="79"/>
    </location>
</feature>
<evidence type="ECO:0000313" key="20">
    <source>
        <dbReference type="EMBL" id="OJI94777.1"/>
    </source>
</evidence>
<proteinExistence type="inferred from homology"/>
<keyword evidence="17" id="KW-1208">Phospholipid metabolism</keyword>
<dbReference type="EC" id="2.7.7.41" evidence="6 18"/>
<keyword evidence="8" id="KW-1003">Cell membrane</keyword>
<accession>A0A1L9NZS5</accession>
<evidence type="ECO:0000256" key="4">
    <source>
        <dbReference type="ARBA" id="ARBA00005189"/>
    </source>
</evidence>